<dbReference type="EMBL" id="CAEQ01002745">
    <property type="protein sequence ID" value="CCD17526.1"/>
    <property type="molecule type" value="Genomic_DNA"/>
</dbReference>
<keyword evidence="1" id="KW-1133">Transmembrane helix</keyword>
<evidence type="ECO:0000256" key="1">
    <source>
        <dbReference type="SAM" id="Phobius"/>
    </source>
</evidence>
<dbReference type="AlphaFoldDB" id="F9WJM0"/>
<accession>F9WJM0</accession>
<protein>
    <submittedName>
        <fullName evidence="2">Uncharacterized protein</fullName>
    </submittedName>
</protein>
<gene>
    <name evidence="2" type="ORF">TCIL3000_0_23400</name>
</gene>
<keyword evidence="1" id="KW-0812">Transmembrane</keyword>
<keyword evidence="3" id="KW-1185">Reference proteome</keyword>
<name>F9WJM0_TRYCI</name>
<reference evidence="2" key="1">
    <citation type="journal article" date="2012" name="Proc. Natl. Acad. Sci. U.S.A.">
        <title>Antigenic diversity is generated by distinct evolutionary mechanisms in African trypanosome species.</title>
        <authorList>
            <person name="Jackson A.P."/>
            <person name="Berry A."/>
            <person name="Aslett M."/>
            <person name="Allison H.C."/>
            <person name="Burton P."/>
            <person name="Vavrova-Anderson J."/>
            <person name="Brown R."/>
            <person name="Browne H."/>
            <person name="Corton N."/>
            <person name="Hauser H."/>
            <person name="Gamble J."/>
            <person name="Gilderthorp R."/>
            <person name="Marcello L."/>
            <person name="McQuillan J."/>
            <person name="Otto T.D."/>
            <person name="Quail M.A."/>
            <person name="Sanders M.J."/>
            <person name="van Tonder A."/>
            <person name="Ginger M.L."/>
            <person name="Field M.C."/>
            <person name="Barry J.D."/>
            <person name="Hertz-Fowler C."/>
            <person name="Berriman M."/>
        </authorList>
    </citation>
    <scope>NUCLEOTIDE SEQUENCE [LARGE SCALE GENOMIC DNA]</scope>
    <source>
        <strain evidence="2">IL3000</strain>
    </source>
</reference>
<sequence>MVATCARPFFFLFMQLWIVEWCLRFPFCFLLSLHPSLRFCSCFLSFSFLFSFFFCFSYFFPHAVVRFFRLVNDCMGICFTTRSLANPCCCVSVCDRLHGANMWKSNNNNKIKVSKAFVSLSPPFRLCYSEHPFVCAYLHTWAFPQICCA</sequence>
<keyword evidence="1" id="KW-0472">Membrane</keyword>
<evidence type="ECO:0000313" key="3">
    <source>
        <dbReference type="Proteomes" id="UP000000702"/>
    </source>
</evidence>
<feature type="transmembrane region" description="Helical" evidence="1">
    <location>
        <begin position="39"/>
        <end position="60"/>
    </location>
</feature>
<proteinExistence type="predicted"/>
<organism evidence="2 3">
    <name type="scientific">Trypanosoma congolense (strain IL3000)</name>
    <dbReference type="NCBI Taxonomy" id="1068625"/>
    <lineage>
        <taxon>Eukaryota</taxon>
        <taxon>Discoba</taxon>
        <taxon>Euglenozoa</taxon>
        <taxon>Kinetoplastea</taxon>
        <taxon>Metakinetoplastina</taxon>
        <taxon>Trypanosomatida</taxon>
        <taxon>Trypanosomatidae</taxon>
        <taxon>Trypanosoma</taxon>
        <taxon>Nannomonas</taxon>
    </lineage>
</organism>
<comment type="caution">
    <text evidence="2">The sequence shown here is derived from an EMBL/GenBank/DDBJ whole genome shotgun (WGS) entry which is preliminary data.</text>
</comment>
<evidence type="ECO:0000313" key="2">
    <source>
        <dbReference type="EMBL" id="CCD17526.1"/>
    </source>
</evidence>
<dbReference type="Proteomes" id="UP000000702">
    <property type="component" value="Unassembled WGS sequence"/>
</dbReference>
<feature type="transmembrane region" description="Helical" evidence="1">
    <location>
        <begin position="12"/>
        <end position="32"/>
    </location>
</feature>